<organism evidence="2 3">
    <name type="scientific">Solanum commersonii</name>
    <name type="common">Commerson's wild potato</name>
    <name type="synonym">Commerson's nightshade</name>
    <dbReference type="NCBI Taxonomy" id="4109"/>
    <lineage>
        <taxon>Eukaryota</taxon>
        <taxon>Viridiplantae</taxon>
        <taxon>Streptophyta</taxon>
        <taxon>Embryophyta</taxon>
        <taxon>Tracheophyta</taxon>
        <taxon>Spermatophyta</taxon>
        <taxon>Magnoliopsida</taxon>
        <taxon>eudicotyledons</taxon>
        <taxon>Gunneridae</taxon>
        <taxon>Pentapetalae</taxon>
        <taxon>asterids</taxon>
        <taxon>lamiids</taxon>
        <taxon>Solanales</taxon>
        <taxon>Solanaceae</taxon>
        <taxon>Solanoideae</taxon>
        <taxon>Solaneae</taxon>
        <taxon>Solanum</taxon>
    </lineage>
</organism>
<keyword evidence="1" id="KW-0472">Membrane</keyword>
<dbReference type="Proteomes" id="UP000824120">
    <property type="component" value="Chromosome 2"/>
</dbReference>
<keyword evidence="3" id="KW-1185">Reference proteome</keyword>
<dbReference type="OrthoDB" id="768353at2759"/>
<sequence length="110" mass="12552">MALSRSGSYYVSFIMAVSSSGSCCVSFGAVCSLEVYMWLALGKLRTYNGAKTRVRTTRDEMCRGINDRMEVWRQTIESKGFRPSRTKTKYLECKFNDVTYETKVKVKIDA</sequence>
<reference evidence="2 3" key="1">
    <citation type="submission" date="2020-09" db="EMBL/GenBank/DDBJ databases">
        <title>De no assembly of potato wild relative species, Solanum commersonii.</title>
        <authorList>
            <person name="Cho K."/>
        </authorList>
    </citation>
    <scope>NUCLEOTIDE SEQUENCE [LARGE SCALE GENOMIC DNA]</scope>
    <source>
        <strain evidence="2">LZ3.2</strain>
        <tissue evidence="2">Leaf</tissue>
    </source>
</reference>
<protein>
    <submittedName>
        <fullName evidence="2">Uncharacterized protein</fullName>
    </submittedName>
</protein>
<accession>A0A9J6A7K0</accession>
<evidence type="ECO:0000256" key="1">
    <source>
        <dbReference type="SAM" id="Phobius"/>
    </source>
</evidence>
<keyword evidence="1" id="KW-0812">Transmembrane</keyword>
<gene>
    <name evidence="2" type="ORF">H5410_005775</name>
</gene>
<feature type="transmembrane region" description="Helical" evidence="1">
    <location>
        <begin position="12"/>
        <end position="41"/>
    </location>
</feature>
<dbReference type="EMBL" id="JACXVP010000002">
    <property type="protein sequence ID" value="KAG5620557.1"/>
    <property type="molecule type" value="Genomic_DNA"/>
</dbReference>
<evidence type="ECO:0000313" key="2">
    <source>
        <dbReference type="EMBL" id="KAG5620557.1"/>
    </source>
</evidence>
<keyword evidence="1" id="KW-1133">Transmembrane helix</keyword>
<dbReference type="AlphaFoldDB" id="A0A9J6A7K0"/>
<name>A0A9J6A7K0_SOLCO</name>
<dbReference type="PROSITE" id="PS51257">
    <property type="entry name" value="PROKAR_LIPOPROTEIN"/>
    <property type="match status" value="1"/>
</dbReference>
<evidence type="ECO:0000313" key="3">
    <source>
        <dbReference type="Proteomes" id="UP000824120"/>
    </source>
</evidence>
<proteinExistence type="predicted"/>
<comment type="caution">
    <text evidence="2">The sequence shown here is derived from an EMBL/GenBank/DDBJ whole genome shotgun (WGS) entry which is preliminary data.</text>
</comment>